<dbReference type="EMBL" id="CP018866">
    <property type="protein sequence ID" value="AST90417.1"/>
    <property type="molecule type" value="Genomic_DNA"/>
</dbReference>
<feature type="signal peptide" evidence="1">
    <location>
        <begin position="1"/>
        <end position="22"/>
    </location>
</feature>
<protein>
    <submittedName>
        <fullName evidence="2">Uncharacterized protein</fullName>
    </submittedName>
</protein>
<dbReference type="RefSeq" id="WP_066420648.1">
    <property type="nucleotide sequence ID" value="NZ_CP018866.1"/>
</dbReference>
<proteinExistence type="predicted"/>
<evidence type="ECO:0000313" key="3">
    <source>
        <dbReference type="Proteomes" id="UP000215224"/>
    </source>
</evidence>
<feature type="chain" id="PRO_5038590172" evidence="1">
    <location>
        <begin position="23"/>
        <end position="120"/>
    </location>
</feature>
<dbReference type="Proteomes" id="UP000215224">
    <property type="component" value="Chromosome"/>
</dbReference>
<accession>A0A223KM16</accession>
<dbReference type="PROSITE" id="PS51257">
    <property type="entry name" value="PROKAR_LIPOPROTEIN"/>
    <property type="match status" value="1"/>
</dbReference>
<organism evidence="2 3">
    <name type="scientific">Sutcliffiella cohnii</name>
    <dbReference type="NCBI Taxonomy" id="33932"/>
    <lineage>
        <taxon>Bacteria</taxon>
        <taxon>Bacillati</taxon>
        <taxon>Bacillota</taxon>
        <taxon>Bacilli</taxon>
        <taxon>Bacillales</taxon>
        <taxon>Bacillaceae</taxon>
        <taxon>Sutcliffiella</taxon>
    </lineage>
</organism>
<sequence>MKRILIFPLLLILLTACSGPKAEIGPRFSFIEVVEDKEHAVLHEIEDIDIILEDSEVIVGNEEMLEKYPRFELVQIPAYIIFENTGVLTKDMVMWTYDLEEAVFYLEDMVEEYKEAMEKQ</sequence>
<evidence type="ECO:0000256" key="1">
    <source>
        <dbReference type="SAM" id="SignalP"/>
    </source>
</evidence>
<evidence type="ECO:0000313" key="2">
    <source>
        <dbReference type="EMBL" id="AST90417.1"/>
    </source>
</evidence>
<gene>
    <name evidence="2" type="ORF">BC6307_03585</name>
</gene>
<dbReference type="KEGG" id="bcoh:BC6307_03585"/>
<reference evidence="2 3" key="1">
    <citation type="submission" date="2016-12" db="EMBL/GenBank/DDBJ databases">
        <title>The whole genome sequencing and assembly of Bacillus cohnii DSM 6307T strain.</title>
        <authorList>
            <person name="Lee Y.-J."/>
            <person name="Yi H."/>
            <person name="Bahn Y.-S."/>
            <person name="Kim J.F."/>
            <person name="Lee D.-W."/>
        </authorList>
    </citation>
    <scope>NUCLEOTIDE SEQUENCE [LARGE SCALE GENOMIC DNA]</scope>
    <source>
        <strain evidence="2 3">DSM 6307</strain>
    </source>
</reference>
<keyword evidence="3" id="KW-1185">Reference proteome</keyword>
<name>A0A223KM16_9BACI</name>
<dbReference type="AlphaFoldDB" id="A0A223KM16"/>
<dbReference type="STRING" id="1314751.GCA_001591425_04381"/>
<keyword evidence="1" id="KW-0732">Signal</keyword>